<dbReference type="EMBL" id="SUNJ01000885">
    <property type="protein sequence ID" value="TPP67258.1"/>
    <property type="molecule type" value="Genomic_DNA"/>
</dbReference>
<evidence type="ECO:0000313" key="2">
    <source>
        <dbReference type="EMBL" id="TPP67258.1"/>
    </source>
</evidence>
<dbReference type="OrthoDB" id="6225560at2759"/>
<feature type="signal peptide" evidence="1">
    <location>
        <begin position="1"/>
        <end position="29"/>
    </location>
</feature>
<dbReference type="Proteomes" id="UP000316759">
    <property type="component" value="Unassembled WGS sequence"/>
</dbReference>
<reference evidence="2 3" key="1">
    <citation type="submission" date="2019-04" db="EMBL/GenBank/DDBJ databases">
        <title>Annotation for the trematode Fasciola gigantica.</title>
        <authorList>
            <person name="Choi Y.-J."/>
        </authorList>
    </citation>
    <scope>NUCLEOTIDE SEQUENCE [LARGE SCALE GENOMIC DNA]</scope>
    <source>
        <strain evidence="2">Uganda_cow_1</strain>
    </source>
</reference>
<accession>A0A504ZBL0</accession>
<dbReference type="AlphaFoldDB" id="A0A504ZBL0"/>
<feature type="chain" id="PRO_5021416453" evidence="1">
    <location>
        <begin position="30"/>
        <end position="102"/>
    </location>
</feature>
<evidence type="ECO:0000256" key="1">
    <source>
        <dbReference type="SAM" id="SignalP"/>
    </source>
</evidence>
<proteinExistence type="predicted"/>
<comment type="caution">
    <text evidence="2">The sequence shown here is derived from an EMBL/GenBank/DDBJ whole genome shotgun (WGS) entry which is preliminary data.</text>
</comment>
<protein>
    <submittedName>
        <fullName evidence="2">Uncharacterized protein</fullName>
    </submittedName>
</protein>
<keyword evidence="3" id="KW-1185">Reference proteome</keyword>
<gene>
    <name evidence="2" type="ORF">FGIG_03125</name>
</gene>
<evidence type="ECO:0000313" key="3">
    <source>
        <dbReference type="Proteomes" id="UP000316759"/>
    </source>
</evidence>
<name>A0A504ZBL0_FASGI</name>
<keyword evidence="1" id="KW-0732">Signal</keyword>
<sequence length="102" mass="11432">MQSMNSLIQNLFYLTLLILLLCGLSHVDGAVGTIPLQFDANGKPFVEWKNLTISGDADAEITITERNCFWTLSLSKSTEGERDSLSGWRRTSVLCYPNNFEN</sequence>
<organism evidence="2 3">
    <name type="scientific">Fasciola gigantica</name>
    <name type="common">Giant liver fluke</name>
    <dbReference type="NCBI Taxonomy" id="46835"/>
    <lineage>
        <taxon>Eukaryota</taxon>
        <taxon>Metazoa</taxon>
        <taxon>Spiralia</taxon>
        <taxon>Lophotrochozoa</taxon>
        <taxon>Platyhelminthes</taxon>
        <taxon>Trematoda</taxon>
        <taxon>Digenea</taxon>
        <taxon>Plagiorchiida</taxon>
        <taxon>Echinostomata</taxon>
        <taxon>Echinostomatoidea</taxon>
        <taxon>Fasciolidae</taxon>
        <taxon>Fasciola</taxon>
    </lineage>
</organism>